<dbReference type="Gene3D" id="3.40.50.1580">
    <property type="entry name" value="Nucleoside phosphorylase domain"/>
    <property type="match status" value="1"/>
</dbReference>
<dbReference type="AlphaFoldDB" id="A0A381TU31"/>
<dbReference type="EMBL" id="UINC01005167">
    <property type="protein sequence ID" value="SVA19536.1"/>
    <property type="molecule type" value="Genomic_DNA"/>
</dbReference>
<sequence length="204" mass="23250">MNIGIGGHDNLPLEKAILAHKITDSQTGKTWFPQLVFDPQCLTASVKTVEKPDFNYSDDNVVEMEASGFYSAAESYSTREMVHCMKIISDNSQSPASKITAAMVDKLISRNLSIIKELVRKLQFLSMKEQERTSDPPFLQECLSRWHFTVTQTHQLKNLLQKWSLIQPGKNVLDVLFLDGMDSRNIIQTLDIHLKNTPVWMDHD</sequence>
<dbReference type="GO" id="GO:0003824">
    <property type="term" value="F:catalytic activity"/>
    <property type="evidence" value="ECO:0007669"/>
    <property type="project" value="InterPro"/>
</dbReference>
<evidence type="ECO:0000313" key="1">
    <source>
        <dbReference type="EMBL" id="SVA19536.1"/>
    </source>
</evidence>
<dbReference type="InterPro" id="IPR035994">
    <property type="entry name" value="Nucleoside_phosphorylase_sf"/>
</dbReference>
<dbReference type="GO" id="GO:0009116">
    <property type="term" value="P:nucleoside metabolic process"/>
    <property type="evidence" value="ECO:0007669"/>
    <property type="project" value="InterPro"/>
</dbReference>
<accession>A0A381TU31</accession>
<reference evidence="1" key="1">
    <citation type="submission" date="2018-05" db="EMBL/GenBank/DDBJ databases">
        <authorList>
            <person name="Lanie J.A."/>
            <person name="Ng W.-L."/>
            <person name="Kazmierczak K.M."/>
            <person name="Andrzejewski T.M."/>
            <person name="Davidsen T.M."/>
            <person name="Wayne K.J."/>
            <person name="Tettelin H."/>
            <person name="Glass J.I."/>
            <person name="Rusch D."/>
            <person name="Podicherti R."/>
            <person name="Tsui H.-C.T."/>
            <person name="Winkler M.E."/>
        </authorList>
    </citation>
    <scope>NUCLEOTIDE SEQUENCE</scope>
</reference>
<protein>
    <submittedName>
        <fullName evidence="1">Uncharacterized protein</fullName>
    </submittedName>
</protein>
<name>A0A381TU31_9ZZZZ</name>
<organism evidence="1">
    <name type="scientific">marine metagenome</name>
    <dbReference type="NCBI Taxonomy" id="408172"/>
    <lineage>
        <taxon>unclassified sequences</taxon>
        <taxon>metagenomes</taxon>
        <taxon>ecological metagenomes</taxon>
    </lineage>
</organism>
<gene>
    <name evidence="1" type="ORF">METZ01_LOCUS72390</name>
</gene>
<proteinExistence type="predicted"/>